<comment type="caution">
    <text evidence="3">The sequence shown here is derived from an EMBL/GenBank/DDBJ whole genome shotgun (WGS) entry which is preliminary data.</text>
</comment>
<evidence type="ECO:0000256" key="1">
    <source>
        <dbReference type="SAM" id="MobiDB-lite"/>
    </source>
</evidence>
<reference evidence="3 4" key="1">
    <citation type="submission" date="2016-09" db="EMBL/GenBank/DDBJ databases">
        <title>The draft genome of Dichanthelium oligosanthes: A C3 panicoid grass species.</title>
        <authorList>
            <person name="Studer A.J."/>
            <person name="Schnable J.C."/>
            <person name="Brutnell T.P."/>
        </authorList>
    </citation>
    <scope>NUCLEOTIDE SEQUENCE [LARGE SCALE GENOMIC DNA]</scope>
    <source>
        <strain evidence="4">cv. Kellogg 1175</strain>
        <tissue evidence="3">Leaf</tissue>
    </source>
</reference>
<dbReference type="InterPro" id="IPR006816">
    <property type="entry name" value="ELMO_dom"/>
</dbReference>
<dbReference type="OrthoDB" id="67155at2759"/>
<dbReference type="EMBL" id="LWDX02053572">
    <property type="protein sequence ID" value="OEL19436.1"/>
    <property type="molecule type" value="Genomic_DNA"/>
</dbReference>
<accession>A0A1E5V2P5</accession>
<name>A0A1E5V2P5_9POAL</name>
<evidence type="ECO:0000313" key="3">
    <source>
        <dbReference type="EMBL" id="OEL19436.1"/>
    </source>
</evidence>
<sequence length="438" mass="49338">PQRDVLPPRNSATQTTRRPPPPPPQQLPRPSVRPLPPPRSPFPPHYSHALPHLPQLREKEKKNTAGRQARGASWPAPGYTPACSGRKPWVERGRGMEAAAAAPAPAPAAERDPEHHHGHHGCLAVRTSLPRCALGVSGGSSLAGSSDEASCGSPRWIGRGLSCVCIKRKGAYERICMNLTPVQDKHSKLGGPAQNFIFLYASCIFGKILYCHVSISIGSLLNEGKTTYYLISIAAKLQEERLQRLKHRMKVYFDPSRRDHQEALKALWHATYPDQELQGLVSEQWKDMGWQGRDPSTDFRGAGFISLENLLFFAKTFSASFQRLLKKQCGNRATWEYPFAVAGVNITFMIMQMLDLQSTKPRTFVRAIFIQMLSEDEWAFDLLYCVAFVVMDKQWLDKNASYMDFNEVLKSTRTQLERELMLDDVMRIEDMPSYSLLC</sequence>
<feature type="region of interest" description="Disordered" evidence="1">
    <location>
        <begin position="1"/>
        <end position="120"/>
    </location>
</feature>
<dbReference type="PROSITE" id="PS51335">
    <property type="entry name" value="ELMO"/>
    <property type="match status" value="1"/>
</dbReference>
<dbReference type="Pfam" id="PF04727">
    <property type="entry name" value="ELMO_CED12"/>
    <property type="match status" value="1"/>
</dbReference>
<dbReference type="Proteomes" id="UP000095767">
    <property type="component" value="Unassembled WGS sequence"/>
</dbReference>
<organism evidence="3 4">
    <name type="scientific">Dichanthelium oligosanthes</name>
    <dbReference type="NCBI Taxonomy" id="888268"/>
    <lineage>
        <taxon>Eukaryota</taxon>
        <taxon>Viridiplantae</taxon>
        <taxon>Streptophyta</taxon>
        <taxon>Embryophyta</taxon>
        <taxon>Tracheophyta</taxon>
        <taxon>Spermatophyta</taxon>
        <taxon>Magnoliopsida</taxon>
        <taxon>Liliopsida</taxon>
        <taxon>Poales</taxon>
        <taxon>Poaceae</taxon>
        <taxon>PACMAD clade</taxon>
        <taxon>Panicoideae</taxon>
        <taxon>Panicodae</taxon>
        <taxon>Paniceae</taxon>
        <taxon>Dichantheliinae</taxon>
        <taxon>Dichanthelium</taxon>
    </lineage>
</organism>
<proteinExistence type="predicted"/>
<feature type="compositionally biased region" description="Pro residues" evidence="1">
    <location>
        <begin position="18"/>
        <end position="44"/>
    </location>
</feature>
<gene>
    <name evidence="3" type="ORF">BAE44_0019544</name>
</gene>
<keyword evidence="4" id="KW-1185">Reference proteome</keyword>
<feature type="domain" description="ELMO" evidence="2">
    <location>
        <begin position="259"/>
        <end position="420"/>
    </location>
</feature>
<evidence type="ECO:0000313" key="4">
    <source>
        <dbReference type="Proteomes" id="UP000095767"/>
    </source>
</evidence>
<dbReference type="InterPro" id="IPR050868">
    <property type="entry name" value="ELMO_domain-containing"/>
</dbReference>
<dbReference type="AlphaFoldDB" id="A0A1E5V2P5"/>
<dbReference type="PANTHER" id="PTHR12771:SF49">
    <property type="entry name" value="ELMO_CED-12 FAMILY PROTEIN"/>
    <property type="match status" value="1"/>
</dbReference>
<evidence type="ECO:0000259" key="2">
    <source>
        <dbReference type="PROSITE" id="PS51335"/>
    </source>
</evidence>
<protein>
    <submittedName>
        <fullName evidence="3">ELMO domain-containing protein A</fullName>
    </submittedName>
</protein>
<feature type="non-terminal residue" evidence="3">
    <location>
        <position position="1"/>
    </location>
</feature>
<dbReference type="PANTHER" id="PTHR12771">
    <property type="entry name" value="ENGULFMENT AND CELL MOTILITY"/>
    <property type="match status" value="1"/>
</dbReference>